<gene>
    <name evidence="2" type="ORF">GCM10007100_24940</name>
</gene>
<dbReference type="EMBL" id="BMXI01000010">
    <property type="protein sequence ID" value="GHC57101.1"/>
    <property type="molecule type" value="Genomic_DNA"/>
</dbReference>
<protein>
    <submittedName>
        <fullName evidence="2">Uncharacterized protein</fullName>
    </submittedName>
</protein>
<sequence>MKEAKENVEKAKSPWIWKAAVVALPTGLLLSIVIAVALRINRGPDNGMLNLSYTAAELNVANLRDAVGKAEDLIGVRDFDTPAGQKAMQMMTAFIEGSIGPNNMGYQVYTDEGEVSGGRIWKNYWIDSSKERGDGTVLVACEYGAEDSSATVAALISLAEWLRGRTFERRVRVAFCRDLELTDLQADFSDKGRNTVIRVGPLGQGTEGLLKTGGATKDASVPAYYEIVGNPGVSSAADWKMTTAWEEYESQVRALCEEVRDEAVEKVVVER</sequence>
<evidence type="ECO:0000256" key="1">
    <source>
        <dbReference type="SAM" id="Phobius"/>
    </source>
</evidence>
<dbReference type="AlphaFoldDB" id="A0A918WMJ3"/>
<keyword evidence="1" id="KW-0812">Transmembrane</keyword>
<dbReference type="RefSeq" id="WP_189570364.1">
    <property type="nucleotide sequence ID" value="NZ_BMXI01000010.1"/>
</dbReference>
<organism evidence="2 3">
    <name type="scientific">Roseibacillus persicicus</name>
    <dbReference type="NCBI Taxonomy" id="454148"/>
    <lineage>
        <taxon>Bacteria</taxon>
        <taxon>Pseudomonadati</taxon>
        <taxon>Verrucomicrobiota</taxon>
        <taxon>Verrucomicrobiia</taxon>
        <taxon>Verrucomicrobiales</taxon>
        <taxon>Verrucomicrobiaceae</taxon>
        <taxon>Roseibacillus</taxon>
    </lineage>
</organism>
<name>A0A918WMJ3_9BACT</name>
<dbReference type="Proteomes" id="UP000644507">
    <property type="component" value="Unassembled WGS sequence"/>
</dbReference>
<reference evidence="2" key="1">
    <citation type="journal article" date="2014" name="Int. J. Syst. Evol. Microbiol.">
        <title>Complete genome sequence of Corynebacterium casei LMG S-19264T (=DSM 44701T), isolated from a smear-ripened cheese.</title>
        <authorList>
            <consortium name="US DOE Joint Genome Institute (JGI-PGF)"/>
            <person name="Walter F."/>
            <person name="Albersmeier A."/>
            <person name="Kalinowski J."/>
            <person name="Ruckert C."/>
        </authorList>
    </citation>
    <scope>NUCLEOTIDE SEQUENCE</scope>
    <source>
        <strain evidence="2">KCTC 12988</strain>
    </source>
</reference>
<proteinExistence type="predicted"/>
<comment type="caution">
    <text evidence="2">The sequence shown here is derived from an EMBL/GenBank/DDBJ whole genome shotgun (WGS) entry which is preliminary data.</text>
</comment>
<keyword evidence="1" id="KW-1133">Transmembrane helix</keyword>
<evidence type="ECO:0000313" key="2">
    <source>
        <dbReference type="EMBL" id="GHC57101.1"/>
    </source>
</evidence>
<keyword evidence="1" id="KW-0472">Membrane</keyword>
<feature type="transmembrane region" description="Helical" evidence="1">
    <location>
        <begin position="15"/>
        <end position="38"/>
    </location>
</feature>
<keyword evidence="3" id="KW-1185">Reference proteome</keyword>
<reference evidence="2" key="2">
    <citation type="submission" date="2020-09" db="EMBL/GenBank/DDBJ databases">
        <authorList>
            <person name="Sun Q."/>
            <person name="Kim S."/>
        </authorList>
    </citation>
    <scope>NUCLEOTIDE SEQUENCE</scope>
    <source>
        <strain evidence="2">KCTC 12988</strain>
    </source>
</reference>
<accession>A0A918WMJ3</accession>
<evidence type="ECO:0000313" key="3">
    <source>
        <dbReference type="Proteomes" id="UP000644507"/>
    </source>
</evidence>